<evidence type="ECO:0000313" key="6">
    <source>
        <dbReference type="Proteomes" id="UP000318017"/>
    </source>
</evidence>
<evidence type="ECO:0000256" key="3">
    <source>
        <dbReference type="ARBA" id="ARBA00022801"/>
    </source>
</evidence>
<evidence type="ECO:0000256" key="2">
    <source>
        <dbReference type="ARBA" id="ARBA00022722"/>
    </source>
</evidence>
<dbReference type="GO" id="GO:0006308">
    <property type="term" value="P:DNA catabolic process"/>
    <property type="evidence" value="ECO:0007669"/>
    <property type="project" value="InterPro"/>
</dbReference>
<evidence type="ECO:0000259" key="4">
    <source>
        <dbReference type="Pfam" id="PF03372"/>
    </source>
</evidence>
<dbReference type="InterPro" id="IPR036691">
    <property type="entry name" value="Endo/exonu/phosph_ase_sf"/>
</dbReference>
<proteinExistence type="inferred from homology"/>
<protein>
    <submittedName>
        <fullName evidence="5">Endonuclease/Exonuclease/phosphatase family protein</fullName>
    </submittedName>
</protein>
<keyword evidence="3" id="KW-0378">Hydrolase</keyword>
<comment type="similarity">
    <text evidence="1">Belongs to the DNase I family.</text>
</comment>
<keyword evidence="5" id="KW-0269">Exonuclease</keyword>
<dbReference type="SUPFAM" id="SSF56219">
    <property type="entry name" value="DNase I-like"/>
    <property type="match status" value="1"/>
</dbReference>
<dbReference type="PANTHER" id="PTHR11371:SF31">
    <property type="entry name" value="EXTRACELLULAR NUCLEASE"/>
    <property type="match status" value="1"/>
</dbReference>
<sequence length="326" mass="36534">MRSLPFYPMMVLVLVGLGGYLGCDPNSIQLPLESVVTGARGTASSTTHYPASIPDRVANRLLIGSFNIQRLGPSKLGQPWVMEKLASVIQRFDVIALQEITSQDQTTVPQLLTYVNQGGGKYAYTISPQIGRNTYFEQYVFVYDTTRVQTGQEYSYVIQDEQDYLYREPFVGRFQTISNNPFTFRLINMHTSPSEISVELDVLADVYVNVRQYEYPEDDIILLGDLNAAPDRFQKLGTIPSVDPLIVDVPTNTRKNKTLDNILIDIQKTREFTGRAGTIDLEQMFSIDLDDTERISDHLPIWAEFSFTESTGAATAVAGALSNAFR</sequence>
<keyword evidence="2" id="KW-0540">Nuclease</keyword>
<dbReference type="GO" id="GO:0004519">
    <property type="term" value="F:endonuclease activity"/>
    <property type="evidence" value="ECO:0007669"/>
    <property type="project" value="UniProtKB-KW"/>
</dbReference>
<name>A0A518G039_9BACT</name>
<organism evidence="5 6">
    <name type="scientific">Aureliella helgolandensis</name>
    <dbReference type="NCBI Taxonomy" id="2527968"/>
    <lineage>
        <taxon>Bacteria</taxon>
        <taxon>Pseudomonadati</taxon>
        <taxon>Planctomycetota</taxon>
        <taxon>Planctomycetia</taxon>
        <taxon>Pirellulales</taxon>
        <taxon>Pirellulaceae</taxon>
        <taxon>Aureliella</taxon>
    </lineage>
</organism>
<dbReference type="AlphaFoldDB" id="A0A518G039"/>
<dbReference type="InterPro" id="IPR016202">
    <property type="entry name" value="DNase_I"/>
</dbReference>
<dbReference type="Gene3D" id="3.60.10.10">
    <property type="entry name" value="Endonuclease/exonuclease/phosphatase"/>
    <property type="match status" value="1"/>
</dbReference>
<dbReference type="RefSeq" id="WP_145072756.1">
    <property type="nucleotide sequence ID" value="NZ_CP036298.1"/>
</dbReference>
<dbReference type="PANTHER" id="PTHR11371">
    <property type="entry name" value="DEOXYRIBONUCLEASE"/>
    <property type="match status" value="1"/>
</dbReference>
<dbReference type="Proteomes" id="UP000318017">
    <property type="component" value="Chromosome"/>
</dbReference>
<dbReference type="KEGG" id="ahel:Q31a_02420"/>
<evidence type="ECO:0000256" key="1">
    <source>
        <dbReference type="ARBA" id="ARBA00007359"/>
    </source>
</evidence>
<dbReference type="GO" id="GO:0004527">
    <property type="term" value="F:exonuclease activity"/>
    <property type="evidence" value="ECO:0007669"/>
    <property type="project" value="UniProtKB-KW"/>
</dbReference>
<dbReference type="OrthoDB" id="5500612at2"/>
<reference evidence="5 6" key="1">
    <citation type="submission" date="2019-02" db="EMBL/GenBank/DDBJ databases">
        <title>Deep-cultivation of Planctomycetes and their phenomic and genomic characterization uncovers novel biology.</title>
        <authorList>
            <person name="Wiegand S."/>
            <person name="Jogler M."/>
            <person name="Boedeker C."/>
            <person name="Pinto D."/>
            <person name="Vollmers J."/>
            <person name="Rivas-Marin E."/>
            <person name="Kohn T."/>
            <person name="Peeters S.H."/>
            <person name="Heuer A."/>
            <person name="Rast P."/>
            <person name="Oberbeckmann S."/>
            <person name="Bunk B."/>
            <person name="Jeske O."/>
            <person name="Meyerdierks A."/>
            <person name="Storesund J.E."/>
            <person name="Kallscheuer N."/>
            <person name="Luecker S."/>
            <person name="Lage O.M."/>
            <person name="Pohl T."/>
            <person name="Merkel B.J."/>
            <person name="Hornburger P."/>
            <person name="Mueller R.-W."/>
            <person name="Bruemmer F."/>
            <person name="Labrenz M."/>
            <person name="Spormann A.M."/>
            <person name="Op den Camp H."/>
            <person name="Overmann J."/>
            <person name="Amann R."/>
            <person name="Jetten M.S.M."/>
            <person name="Mascher T."/>
            <person name="Medema M.H."/>
            <person name="Devos D.P."/>
            <person name="Kaster A.-K."/>
            <person name="Ovreas L."/>
            <person name="Rohde M."/>
            <person name="Galperin M.Y."/>
            <person name="Jogler C."/>
        </authorList>
    </citation>
    <scope>NUCLEOTIDE SEQUENCE [LARGE SCALE GENOMIC DNA]</scope>
    <source>
        <strain evidence="5 6">Q31a</strain>
    </source>
</reference>
<evidence type="ECO:0000313" key="5">
    <source>
        <dbReference type="EMBL" id="QDV21963.1"/>
    </source>
</evidence>
<accession>A0A518G039</accession>
<dbReference type="EMBL" id="CP036298">
    <property type="protein sequence ID" value="QDV21963.1"/>
    <property type="molecule type" value="Genomic_DNA"/>
</dbReference>
<gene>
    <name evidence="5" type="ORF">Q31a_02420</name>
</gene>
<dbReference type="SMART" id="SM00476">
    <property type="entry name" value="DNaseIc"/>
    <property type="match status" value="1"/>
</dbReference>
<feature type="domain" description="Endonuclease/exonuclease/phosphatase" evidence="4">
    <location>
        <begin position="65"/>
        <end position="232"/>
    </location>
</feature>
<dbReference type="PRINTS" id="PR00130">
    <property type="entry name" value="DNASEI"/>
</dbReference>
<dbReference type="GO" id="GO:0004536">
    <property type="term" value="F:DNA nuclease activity"/>
    <property type="evidence" value="ECO:0007669"/>
    <property type="project" value="InterPro"/>
</dbReference>
<keyword evidence="6" id="KW-1185">Reference proteome</keyword>
<dbReference type="InterPro" id="IPR005135">
    <property type="entry name" value="Endo/exonuclease/phosphatase"/>
</dbReference>
<dbReference type="Pfam" id="PF03372">
    <property type="entry name" value="Exo_endo_phos"/>
    <property type="match status" value="1"/>
</dbReference>
<keyword evidence="5" id="KW-0255">Endonuclease</keyword>